<evidence type="ECO:0000259" key="5">
    <source>
        <dbReference type="PROSITE" id="PS50977"/>
    </source>
</evidence>
<dbReference type="EMBL" id="JACIEZ010000004">
    <property type="protein sequence ID" value="MBB4065335.1"/>
    <property type="molecule type" value="Genomic_DNA"/>
</dbReference>
<dbReference type="Gene3D" id="1.10.357.10">
    <property type="entry name" value="Tetracycline Repressor, domain 2"/>
    <property type="match status" value="1"/>
</dbReference>
<dbReference type="InterPro" id="IPR009057">
    <property type="entry name" value="Homeodomain-like_sf"/>
</dbReference>
<keyword evidence="3" id="KW-0804">Transcription</keyword>
<dbReference type="AlphaFoldDB" id="A0A7W6NLE3"/>
<proteinExistence type="predicted"/>
<evidence type="ECO:0000256" key="3">
    <source>
        <dbReference type="ARBA" id="ARBA00023163"/>
    </source>
</evidence>
<feature type="domain" description="HTH tetR-type" evidence="5">
    <location>
        <begin position="9"/>
        <end position="69"/>
    </location>
</feature>
<gene>
    <name evidence="6" type="ORF">GGR23_002536</name>
</gene>
<comment type="caution">
    <text evidence="6">The sequence shown here is derived from an EMBL/GenBank/DDBJ whole genome shotgun (WGS) entry which is preliminary data.</text>
</comment>
<dbReference type="PRINTS" id="PR00455">
    <property type="entry name" value="HTHTETR"/>
</dbReference>
<dbReference type="GO" id="GO:0003700">
    <property type="term" value="F:DNA-binding transcription factor activity"/>
    <property type="evidence" value="ECO:0007669"/>
    <property type="project" value="TreeGrafter"/>
</dbReference>
<sequence length="200" mass="21450">MFVNEDTIGSRRGAILEAAFRCFAQYGFKRVSMDDIATAAGLSRPALYNHFKNKTEIFRACFAALGAQVADEACAASSKAGGLVEALDQLLATAFVKPHRELGLMPHGAELIGMKNEFAADLMAEWFAGVEKQAAVLIEKWQGNAADPLYPPATVARLLVDAVEGIKTRAPSIDEAEADMKAMVRLFAAAIGPTKDQSQT</sequence>
<dbReference type="SUPFAM" id="SSF46689">
    <property type="entry name" value="Homeodomain-like"/>
    <property type="match status" value="1"/>
</dbReference>
<evidence type="ECO:0000256" key="4">
    <source>
        <dbReference type="PROSITE-ProRule" id="PRU00335"/>
    </source>
</evidence>
<evidence type="ECO:0000256" key="2">
    <source>
        <dbReference type="ARBA" id="ARBA00023125"/>
    </source>
</evidence>
<evidence type="ECO:0000256" key="1">
    <source>
        <dbReference type="ARBA" id="ARBA00023015"/>
    </source>
</evidence>
<dbReference type="RefSeq" id="WP_183366624.1">
    <property type="nucleotide sequence ID" value="NZ_JACIEZ010000004.1"/>
</dbReference>
<dbReference type="InterPro" id="IPR050109">
    <property type="entry name" value="HTH-type_TetR-like_transc_reg"/>
</dbReference>
<dbReference type="Proteomes" id="UP000528286">
    <property type="component" value="Unassembled WGS sequence"/>
</dbReference>
<dbReference type="FunFam" id="1.10.10.60:FF:000141">
    <property type="entry name" value="TetR family transcriptional regulator"/>
    <property type="match status" value="1"/>
</dbReference>
<feature type="DNA-binding region" description="H-T-H motif" evidence="4">
    <location>
        <begin position="32"/>
        <end position="51"/>
    </location>
</feature>
<dbReference type="Pfam" id="PF00440">
    <property type="entry name" value="TetR_N"/>
    <property type="match status" value="1"/>
</dbReference>
<dbReference type="InterPro" id="IPR001647">
    <property type="entry name" value="HTH_TetR"/>
</dbReference>
<dbReference type="GO" id="GO:0000976">
    <property type="term" value="F:transcription cis-regulatory region binding"/>
    <property type="evidence" value="ECO:0007669"/>
    <property type="project" value="TreeGrafter"/>
</dbReference>
<keyword evidence="1" id="KW-0805">Transcription regulation</keyword>
<dbReference type="PROSITE" id="PS01081">
    <property type="entry name" value="HTH_TETR_1"/>
    <property type="match status" value="1"/>
</dbReference>
<keyword evidence="7" id="KW-1185">Reference proteome</keyword>
<dbReference type="PANTHER" id="PTHR30055:SF146">
    <property type="entry name" value="HTH-TYPE TRANSCRIPTIONAL DUAL REGULATOR CECR"/>
    <property type="match status" value="1"/>
</dbReference>
<evidence type="ECO:0000313" key="7">
    <source>
        <dbReference type="Proteomes" id="UP000528286"/>
    </source>
</evidence>
<dbReference type="PANTHER" id="PTHR30055">
    <property type="entry name" value="HTH-TYPE TRANSCRIPTIONAL REGULATOR RUTR"/>
    <property type="match status" value="1"/>
</dbReference>
<evidence type="ECO:0000313" key="6">
    <source>
        <dbReference type="EMBL" id="MBB4065335.1"/>
    </source>
</evidence>
<protein>
    <submittedName>
        <fullName evidence="6">AcrR family transcriptional regulator</fullName>
    </submittedName>
</protein>
<dbReference type="InterPro" id="IPR023772">
    <property type="entry name" value="DNA-bd_HTH_TetR-type_CS"/>
</dbReference>
<reference evidence="6 7" key="1">
    <citation type="submission" date="2020-08" db="EMBL/GenBank/DDBJ databases">
        <title>Genomic Encyclopedia of Type Strains, Phase IV (KMG-IV): sequencing the most valuable type-strain genomes for metagenomic binning, comparative biology and taxonomic classification.</title>
        <authorList>
            <person name="Goeker M."/>
        </authorList>
    </citation>
    <scope>NUCLEOTIDE SEQUENCE [LARGE SCALE GENOMIC DNA]</scope>
    <source>
        <strain evidence="6 7">DSM 29853</strain>
    </source>
</reference>
<accession>A0A7W6NLE3</accession>
<keyword evidence="2 4" id="KW-0238">DNA-binding</keyword>
<name>A0A7W6NLE3_9HYPH</name>
<dbReference type="PROSITE" id="PS50977">
    <property type="entry name" value="HTH_TETR_2"/>
    <property type="match status" value="1"/>
</dbReference>
<organism evidence="6 7">
    <name type="scientific">Gellertiella hungarica</name>
    <dbReference type="NCBI Taxonomy" id="1572859"/>
    <lineage>
        <taxon>Bacteria</taxon>
        <taxon>Pseudomonadati</taxon>
        <taxon>Pseudomonadota</taxon>
        <taxon>Alphaproteobacteria</taxon>
        <taxon>Hyphomicrobiales</taxon>
        <taxon>Rhizobiaceae</taxon>
        <taxon>Gellertiella</taxon>
    </lineage>
</organism>